<feature type="compositionally biased region" description="Basic and acidic residues" evidence="1">
    <location>
        <begin position="86"/>
        <end position="118"/>
    </location>
</feature>
<reference evidence="2 3" key="1">
    <citation type="submission" date="2016-03" db="EMBL/GenBank/DDBJ databases">
        <title>Genome sequence of Pontibacter sp. nov., of the family cytophagaceae, isolated from marine sediment of the Yellow Sea, China.</title>
        <authorList>
            <person name="Zhang G."/>
            <person name="Zhang R."/>
        </authorList>
    </citation>
    <scope>NUCLEOTIDE SEQUENCE [LARGE SCALE GENOMIC DNA]</scope>
    <source>
        <strain evidence="2 3">S10-8</strain>
    </source>
</reference>
<dbReference type="EMBL" id="LVWA01000004">
    <property type="protein sequence ID" value="OKL41071.1"/>
    <property type="molecule type" value="Genomic_DNA"/>
</dbReference>
<dbReference type="STRING" id="1797110.A3841_14695"/>
<dbReference type="AlphaFoldDB" id="A0A1Q5PFX7"/>
<name>A0A1Q5PFX7_9BACT</name>
<dbReference type="OrthoDB" id="852878at2"/>
<gene>
    <name evidence="2" type="ORF">A3841_14695</name>
</gene>
<sequence>MQHEEQDPRHPHHWEHRQHRRHPHHPEHFNDFRSRWGEPMPATHLQQQGHYPEDTDRFEREGRFHREEDWLPEQQYQPRHPGQHLHRGEQRPPHEPAWRQRDAHFDPSNQRVEDRWFEDPLMPHPHRRPPRHYDGFWEDYEN</sequence>
<dbReference type="Proteomes" id="UP000186551">
    <property type="component" value="Unassembled WGS sequence"/>
</dbReference>
<proteinExistence type="predicted"/>
<feature type="compositionally biased region" description="Basic and acidic residues" evidence="1">
    <location>
        <begin position="51"/>
        <end position="69"/>
    </location>
</feature>
<protein>
    <submittedName>
        <fullName evidence="2">Uncharacterized protein</fullName>
    </submittedName>
</protein>
<organism evidence="2 3">
    <name type="scientific">Pontibacter flavimaris</name>
    <dbReference type="NCBI Taxonomy" id="1797110"/>
    <lineage>
        <taxon>Bacteria</taxon>
        <taxon>Pseudomonadati</taxon>
        <taxon>Bacteroidota</taxon>
        <taxon>Cytophagia</taxon>
        <taxon>Cytophagales</taxon>
        <taxon>Hymenobacteraceae</taxon>
        <taxon>Pontibacter</taxon>
    </lineage>
</organism>
<evidence type="ECO:0000256" key="1">
    <source>
        <dbReference type="SAM" id="MobiDB-lite"/>
    </source>
</evidence>
<evidence type="ECO:0000313" key="3">
    <source>
        <dbReference type="Proteomes" id="UP000186551"/>
    </source>
</evidence>
<comment type="caution">
    <text evidence="2">The sequence shown here is derived from an EMBL/GenBank/DDBJ whole genome shotgun (WGS) entry which is preliminary data.</text>
</comment>
<feature type="compositionally biased region" description="Basic residues" evidence="1">
    <location>
        <begin position="10"/>
        <end position="25"/>
    </location>
</feature>
<feature type="region of interest" description="Disordered" evidence="1">
    <location>
        <begin position="1"/>
        <end position="142"/>
    </location>
</feature>
<evidence type="ECO:0000313" key="2">
    <source>
        <dbReference type="EMBL" id="OKL41071.1"/>
    </source>
</evidence>
<keyword evidence="3" id="KW-1185">Reference proteome</keyword>
<feature type="compositionally biased region" description="Basic and acidic residues" evidence="1">
    <location>
        <begin position="26"/>
        <end position="36"/>
    </location>
</feature>
<dbReference type="RefSeq" id="WP_073851689.1">
    <property type="nucleotide sequence ID" value="NZ_LVWA01000004.1"/>
</dbReference>
<accession>A0A1Q5PFX7</accession>